<gene>
    <name evidence="1" type="ORF">IZO911_LOCUS7730</name>
    <name evidence="2" type="ORF">KXQ929_LOCUS44484</name>
</gene>
<dbReference type="EMBL" id="CAJOBB010012806">
    <property type="protein sequence ID" value="CAF4281857.1"/>
    <property type="molecule type" value="Genomic_DNA"/>
</dbReference>
<evidence type="ECO:0000313" key="2">
    <source>
        <dbReference type="EMBL" id="CAF4281857.1"/>
    </source>
</evidence>
<comment type="caution">
    <text evidence="2">The sequence shown here is derived from an EMBL/GenBank/DDBJ whole genome shotgun (WGS) entry which is preliminary data.</text>
</comment>
<evidence type="ECO:0000313" key="3">
    <source>
        <dbReference type="Proteomes" id="UP000663868"/>
    </source>
</evidence>
<accession>A0A820GMT0</accession>
<sequence length="90" mass="9901">MESAVSVLDCSTWDVLNPINSCWLATDNATTFTGKHEGVIMNLRNHLAPDYLELNASIAHSFALVGSQPSYLSKMQNGKQIYIQSDSINI</sequence>
<dbReference type="Proteomes" id="UP000663868">
    <property type="component" value="Unassembled WGS sequence"/>
</dbReference>
<dbReference type="EMBL" id="CAJNOE010000051">
    <property type="protein sequence ID" value="CAF0816012.1"/>
    <property type="molecule type" value="Genomic_DNA"/>
</dbReference>
<organism evidence="2 3">
    <name type="scientific">Adineta steineri</name>
    <dbReference type="NCBI Taxonomy" id="433720"/>
    <lineage>
        <taxon>Eukaryota</taxon>
        <taxon>Metazoa</taxon>
        <taxon>Spiralia</taxon>
        <taxon>Gnathifera</taxon>
        <taxon>Rotifera</taxon>
        <taxon>Eurotatoria</taxon>
        <taxon>Bdelloidea</taxon>
        <taxon>Adinetida</taxon>
        <taxon>Adinetidae</taxon>
        <taxon>Adineta</taxon>
    </lineage>
</organism>
<name>A0A820GMT0_9BILA</name>
<dbReference type="AlphaFoldDB" id="A0A820GMT0"/>
<proteinExistence type="predicted"/>
<evidence type="ECO:0000313" key="1">
    <source>
        <dbReference type="EMBL" id="CAF0816012.1"/>
    </source>
</evidence>
<protein>
    <submittedName>
        <fullName evidence="2">Uncharacterized protein</fullName>
    </submittedName>
</protein>
<reference evidence="2" key="1">
    <citation type="submission" date="2021-02" db="EMBL/GenBank/DDBJ databases">
        <authorList>
            <person name="Nowell W R."/>
        </authorList>
    </citation>
    <scope>NUCLEOTIDE SEQUENCE</scope>
</reference>
<dbReference type="Proteomes" id="UP000663860">
    <property type="component" value="Unassembled WGS sequence"/>
</dbReference>